<name>A0A8S3PQ57_MYTED</name>
<evidence type="ECO:0000313" key="2">
    <source>
        <dbReference type="Proteomes" id="UP000683360"/>
    </source>
</evidence>
<protein>
    <submittedName>
        <fullName evidence="1">Uncharacterized protein</fullName>
    </submittedName>
</protein>
<keyword evidence="2" id="KW-1185">Reference proteome</keyword>
<dbReference type="PANTHER" id="PTHR15600">
    <property type="entry name" value="SACSIN"/>
    <property type="match status" value="1"/>
</dbReference>
<accession>A0A8S3PQ57</accession>
<dbReference type="GO" id="GO:0030544">
    <property type="term" value="F:Hsp70 protein binding"/>
    <property type="evidence" value="ECO:0007669"/>
    <property type="project" value="TreeGrafter"/>
</dbReference>
<dbReference type="Proteomes" id="UP000683360">
    <property type="component" value="Unassembled WGS sequence"/>
</dbReference>
<organism evidence="1 2">
    <name type="scientific">Mytilus edulis</name>
    <name type="common">Blue mussel</name>
    <dbReference type="NCBI Taxonomy" id="6550"/>
    <lineage>
        <taxon>Eukaryota</taxon>
        <taxon>Metazoa</taxon>
        <taxon>Spiralia</taxon>
        <taxon>Lophotrochozoa</taxon>
        <taxon>Mollusca</taxon>
        <taxon>Bivalvia</taxon>
        <taxon>Autobranchia</taxon>
        <taxon>Pteriomorphia</taxon>
        <taxon>Mytilida</taxon>
        <taxon>Mytiloidea</taxon>
        <taxon>Mytilidae</taxon>
        <taxon>Mytilinae</taxon>
        <taxon>Mytilus</taxon>
    </lineage>
</organism>
<proteinExistence type="predicted"/>
<dbReference type="AlphaFoldDB" id="A0A8S3PQ57"/>
<sequence>MERLYRYLSRKDKNVSELNMLKAIPLIHIINHKKFACPSEVVKNINESNEIPPYLLKAPIEYGKFFKFFNCLGMKDEPTVATYSKVLWKIYRKCGHSSLGPNEIIIVKRALHSFMRALQQLEEPVDELEVDELYLMSENNQLLPANELYYESLEIRRERLETEETLRFLADFGCLGINVVELPRLFDLIPERYRPLSVHSIVTENLAFYELNESETASKLLEILTSATFINELLRICKHDQK</sequence>
<comment type="caution">
    <text evidence="1">The sequence shown here is derived from an EMBL/GenBank/DDBJ whole genome shotgun (WGS) entry which is preliminary data.</text>
</comment>
<dbReference type="InterPro" id="IPR052972">
    <property type="entry name" value="Sacsin_chaperone_reg"/>
</dbReference>
<reference evidence="1" key="1">
    <citation type="submission" date="2021-03" db="EMBL/GenBank/DDBJ databases">
        <authorList>
            <person name="Bekaert M."/>
        </authorList>
    </citation>
    <scope>NUCLEOTIDE SEQUENCE</scope>
</reference>
<evidence type="ECO:0000313" key="1">
    <source>
        <dbReference type="EMBL" id="CAG2185740.1"/>
    </source>
</evidence>
<dbReference type="EMBL" id="CAJPWZ010000098">
    <property type="protein sequence ID" value="CAG2185740.1"/>
    <property type="molecule type" value="Genomic_DNA"/>
</dbReference>
<dbReference type="PANTHER" id="PTHR15600:SF42">
    <property type="entry name" value="SACSIN"/>
    <property type="match status" value="1"/>
</dbReference>
<gene>
    <name evidence="1" type="ORF">MEDL_1305</name>
</gene>